<dbReference type="PANTHER" id="PTHR45138">
    <property type="entry name" value="REGULATORY COMPONENTS OF SENSORY TRANSDUCTION SYSTEM"/>
    <property type="match status" value="1"/>
</dbReference>
<proteinExistence type="predicted"/>
<dbReference type="NCBIfam" id="TIGR00254">
    <property type="entry name" value="GGDEF"/>
    <property type="match status" value="1"/>
</dbReference>
<dbReference type="CDD" id="cd01949">
    <property type="entry name" value="GGDEF"/>
    <property type="match status" value="1"/>
</dbReference>
<feature type="transmembrane region" description="Helical" evidence="3">
    <location>
        <begin position="46"/>
        <end position="64"/>
    </location>
</feature>
<dbReference type="SMART" id="SM00267">
    <property type="entry name" value="GGDEF"/>
    <property type="match status" value="1"/>
</dbReference>
<gene>
    <name evidence="5" type="ORF">RT723_03215</name>
</gene>
<feature type="transmembrane region" description="Helical" evidence="3">
    <location>
        <begin position="76"/>
        <end position="92"/>
    </location>
</feature>
<dbReference type="InterPro" id="IPR029787">
    <property type="entry name" value="Nucleotide_cyclase"/>
</dbReference>
<feature type="domain" description="GGDEF" evidence="4">
    <location>
        <begin position="206"/>
        <end position="332"/>
    </location>
</feature>
<keyword evidence="3" id="KW-1133">Transmembrane helix</keyword>
<sequence>MAKIKLTTDDKNAMPISMHKIIHRLALVLLICVTPFSIANFVQGDFLVGGLIFIICCCIFYISFNMNSQRQYKGNIAFFVLMPIAYFLMYNLLVDRGIIGILWCFPTLVVVNFIMQQRQALISNTLLIVILSPEILSQFDPSFALRIYGTLITVGALSSLFVNVIMDQQNKLHKLAITDPLTGLLNRLTLEEHISLAIEQHNRTVTPMTLASIDIDHFKLINDQHGHDVGDKVLIKIAELLETRTRNVDKVYRLGGEEFLIVLFNANLQNARAFANNVQQELSKLDFEYDITPTLSIGLAEVDKEKTWEEWLKHADENLYQAKESGRNQVIS</sequence>
<keyword evidence="5" id="KW-0548">Nucleotidyltransferase</keyword>
<dbReference type="Pfam" id="PF00990">
    <property type="entry name" value="GGDEF"/>
    <property type="match status" value="1"/>
</dbReference>
<comment type="caution">
    <text evidence="5">The sequence shown here is derived from an EMBL/GenBank/DDBJ whole genome shotgun (WGS) entry which is preliminary data.</text>
</comment>
<evidence type="ECO:0000256" key="3">
    <source>
        <dbReference type="SAM" id="Phobius"/>
    </source>
</evidence>
<dbReference type="InterPro" id="IPR000160">
    <property type="entry name" value="GGDEF_dom"/>
</dbReference>
<evidence type="ECO:0000313" key="6">
    <source>
        <dbReference type="Proteomes" id="UP001257914"/>
    </source>
</evidence>
<feature type="transmembrane region" description="Helical" evidence="3">
    <location>
        <begin position="121"/>
        <end position="139"/>
    </location>
</feature>
<keyword evidence="5" id="KW-0808">Transferase</keyword>
<dbReference type="PROSITE" id="PS50887">
    <property type="entry name" value="GGDEF"/>
    <property type="match status" value="1"/>
</dbReference>
<dbReference type="SUPFAM" id="SSF55073">
    <property type="entry name" value="Nucleotide cyclase"/>
    <property type="match status" value="1"/>
</dbReference>
<organism evidence="5 6">
    <name type="scientific">Psychrosphaera aquimarina</name>
    <dbReference type="NCBI Taxonomy" id="2044854"/>
    <lineage>
        <taxon>Bacteria</taxon>
        <taxon>Pseudomonadati</taxon>
        <taxon>Pseudomonadota</taxon>
        <taxon>Gammaproteobacteria</taxon>
        <taxon>Alteromonadales</taxon>
        <taxon>Pseudoalteromonadaceae</taxon>
        <taxon>Psychrosphaera</taxon>
    </lineage>
</organism>
<evidence type="ECO:0000256" key="2">
    <source>
        <dbReference type="ARBA" id="ARBA00034247"/>
    </source>
</evidence>
<feature type="transmembrane region" description="Helical" evidence="3">
    <location>
        <begin position="98"/>
        <end position="114"/>
    </location>
</feature>
<dbReference type="PANTHER" id="PTHR45138:SF9">
    <property type="entry name" value="DIGUANYLATE CYCLASE DGCM-RELATED"/>
    <property type="match status" value="1"/>
</dbReference>
<reference evidence="5 6" key="1">
    <citation type="submission" date="2023-10" db="EMBL/GenBank/DDBJ databases">
        <title>Psychrosphaera aquimaarina strain SW33 isolated from seawater.</title>
        <authorList>
            <person name="Bayburt H."/>
            <person name="Kim J.M."/>
            <person name="Choi B.J."/>
            <person name="Jeon C.O."/>
        </authorList>
    </citation>
    <scope>NUCLEOTIDE SEQUENCE [LARGE SCALE GENOMIC DNA]</scope>
    <source>
        <strain evidence="5 6">KCTC 52743</strain>
    </source>
</reference>
<evidence type="ECO:0000259" key="4">
    <source>
        <dbReference type="PROSITE" id="PS50887"/>
    </source>
</evidence>
<keyword evidence="6" id="KW-1185">Reference proteome</keyword>
<feature type="transmembrane region" description="Helical" evidence="3">
    <location>
        <begin position="145"/>
        <end position="166"/>
    </location>
</feature>
<keyword evidence="3" id="KW-0472">Membrane</keyword>
<feature type="transmembrane region" description="Helical" evidence="3">
    <location>
        <begin position="21"/>
        <end position="40"/>
    </location>
</feature>
<accession>A0ABU3QY90</accession>
<dbReference type="InterPro" id="IPR043128">
    <property type="entry name" value="Rev_trsase/Diguanyl_cyclase"/>
</dbReference>
<dbReference type="Gene3D" id="3.30.70.270">
    <property type="match status" value="1"/>
</dbReference>
<evidence type="ECO:0000313" key="5">
    <source>
        <dbReference type="EMBL" id="MDU0112028.1"/>
    </source>
</evidence>
<dbReference type="EMBL" id="JAWCUA010000003">
    <property type="protein sequence ID" value="MDU0112028.1"/>
    <property type="molecule type" value="Genomic_DNA"/>
</dbReference>
<dbReference type="InterPro" id="IPR050469">
    <property type="entry name" value="Diguanylate_Cyclase"/>
</dbReference>
<dbReference type="EC" id="2.7.7.65" evidence="1"/>
<evidence type="ECO:0000256" key="1">
    <source>
        <dbReference type="ARBA" id="ARBA00012528"/>
    </source>
</evidence>
<comment type="catalytic activity">
    <reaction evidence="2">
        <text>2 GTP = 3',3'-c-di-GMP + 2 diphosphate</text>
        <dbReference type="Rhea" id="RHEA:24898"/>
        <dbReference type="ChEBI" id="CHEBI:33019"/>
        <dbReference type="ChEBI" id="CHEBI:37565"/>
        <dbReference type="ChEBI" id="CHEBI:58805"/>
        <dbReference type="EC" id="2.7.7.65"/>
    </reaction>
</comment>
<keyword evidence="3" id="KW-0812">Transmembrane</keyword>
<name>A0ABU3QY90_9GAMM</name>
<dbReference type="GO" id="GO:0052621">
    <property type="term" value="F:diguanylate cyclase activity"/>
    <property type="evidence" value="ECO:0007669"/>
    <property type="project" value="UniProtKB-EC"/>
</dbReference>
<protein>
    <recommendedName>
        <fullName evidence="1">diguanylate cyclase</fullName>
        <ecNumber evidence="1">2.7.7.65</ecNumber>
    </recommendedName>
</protein>
<dbReference type="Proteomes" id="UP001257914">
    <property type="component" value="Unassembled WGS sequence"/>
</dbReference>
<dbReference type="RefSeq" id="WP_315945875.1">
    <property type="nucleotide sequence ID" value="NZ_JAWCUA010000003.1"/>
</dbReference>